<feature type="region of interest" description="Disordered" evidence="1">
    <location>
        <begin position="1"/>
        <end position="28"/>
    </location>
</feature>
<evidence type="ECO:0000313" key="4">
    <source>
        <dbReference type="Proteomes" id="UP000190037"/>
    </source>
</evidence>
<keyword evidence="2" id="KW-1133">Transmembrane helix</keyword>
<dbReference type="AlphaFoldDB" id="A0A1T3NLG1"/>
<feature type="transmembrane region" description="Helical" evidence="2">
    <location>
        <begin position="105"/>
        <end position="124"/>
    </location>
</feature>
<feature type="transmembrane region" description="Helical" evidence="2">
    <location>
        <begin position="31"/>
        <end position="51"/>
    </location>
</feature>
<proteinExistence type="predicted"/>
<keyword evidence="4" id="KW-1185">Reference proteome</keyword>
<organism evidence="3 4">
    <name type="scientific">Embleya scabrispora</name>
    <dbReference type="NCBI Taxonomy" id="159449"/>
    <lineage>
        <taxon>Bacteria</taxon>
        <taxon>Bacillati</taxon>
        <taxon>Actinomycetota</taxon>
        <taxon>Actinomycetes</taxon>
        <taxon>Kitasatosporales</taxon>
        <taxon>Streptomycetaceae</taxon>
        <taxon>Embleya</taxon>
    </lineage>
</organism>
<sequence>MDDERGAAAQPSSRTGVTAVSSGPARGRGPVWLIVSGVVAVIAANVVALTVRAGAWTDACDAPDAVEDCTASVSGLASMAILLLATAIVLLSCAGYRYSRRGKGMVLLGLWALAQVCVVSVLAVDA</sequence>
<name>A0A1T3NLG1_9ACTN</name>
<accession>A0A1T3NLG1</accession>
<feature type="compositionally biased region" description="Polar residues" evidence="1">
    <location>
        <begin position="10"/>
        <end position="21"/>
    </location>
</feature>
<keyword evidence="2" id="KW-0472">Membrane</keyword>
<dbReference type="Proteomes" id="UP000190037">
    <property type="component" value="Unassembled WGS sequence"/>
</dbReference>
<evidence type="ECO:0000256" key="1">
    <source>
        <dbReference type="SAM" id="MobiDB-lite"/>
    </source>
</evidence>
<reference evidence="3 4" key="1">
    <citation type="submission" date="2017-03" db="EMBL/GenBank/DDBJ databases">
        <title>Draft genome sequence of Streptomyces scabrisporus NF3, endophyte isolated from Amphipterygium adstringens.</title>
        <authorList>
            <person name="Vazquez M."/>
            <person name="Ceapa C.D."/>
            <person name="Rodriguez Luna D."/>
            <person name="Sanchez Esquivel S."/>
        </authorList>
    </citation>
    <scope>NUCLEOTIDE SEQUENCE [LARGE SCALE GENOMIC DNA]</scope>
    <source>
        <strain evidence="3 4">NF3</strain>
    </source>
</reference>
<gene>
    <name evidence="3" type="ORF">B4N89_35810</name>
</gene>
<dbReference type="RefSeq" id="WP_078980771.1">
    <property type="nucleotide sequence ID" value="NZ_MWQN01000003.1"/>
</dbReference>
<protein>
    <submittedName>
        <fullName evidence="3">Uncharacterized protein</fullName>
    </submittedName>
</protein>
<feature type="transmembrane region" description="Helical" evidence="2">
    <location>
        <begin position="71"/>
        <end position="93"/>
    </location>
</feature>
<comment type="caution">
    <text evidence="3">The sequence shown here is derived from an EMBL/GenBank/DDBJ whole genome shotgun (WGS) entry which is preliminary data.</text>
</comment>
<dbReference type="EMBL" id="MWQN01000003">
    <property type="protein sequence ID" value="OPC77676.1"/>
    <property type="molecule type" value="Genomic_DNA"/>
</dbReference>
<evidence type="ECO:0000313" key="3">
    <source>
        <dbReference type="EMBL" id="OPC77676.1"/>
    </source>
</evidence>
<keyword evidence="2" id="KW-0812">Transmembrane</keyword>
<evidence type="ECO:0000256" key="2">
    <source>
        <dbReference type="SAM" id="Phobius"/>
    </source>
</evidence>